<dbReference type="PANTHER" id="PTHR11803">
    <property type="entry name" value="2-IMINOBUTANOATE/2-IMINOPROPANOATE DEAMINASE RIDA"/>
    <property type="match status" value="1"/>
</dbReference>
<gene>
    <name evidence="1" type="ORF">EA656_11330</name>
</gene>
<dbReference type="PANTHER" id="PTHR11803:SF39">
    <property type="entry name" value="2-IMINOBUTANOATE_2-IMINOPROPANOATE DEAMINASE"/>
    <property type="match status" value="1"/>
</dbReference>
<dbReference type="InterPro" id="IPR006175">
    <property type="entry name" value="YjgF/YER057c/UK114"/>
</dbReference>
<dbReference type="GO" id="GO:0005829">
    <property type="term" value="C:cytosol"/>
    <property type="evidence" value="ECO:0007669"/>
    <property type="project" value="TreeGrafter"/>
</dbReference>
<dbReference type="AlphaFoldDB" id="A0A4Q8LTJ8"/>
<dbReference type="GO" id="GO:0019239">
    <property type="term" value="F:deaminase activity"/>
    <property type="evidence" value="ECO:0007669"/>
    <property type="project" value="TreeGrafter"/>
</dbReference>
<sequence>MGGVARNAVRRPVPRKRCLRPHLPLLALGTRPMTPPRLLLCSTALLTLSVFAAVAPAADLEYFSPAGSKAPYAAAVRAGDTVYVSGQLGVDAEGKLPDAFDAQARNTMANVAKALQRAGRSMDDVARCTVMITDMANWSTFNAIYTSAFKPERLPARSAMAVSALPMKALLEVDCTAYAGSR</sequence>
<dbReference type="Proteomes" id="UP000292087">
    <property type="component" value="Unassembled WGS sequence"/>
</dbReference>
<dbReference type="SUPFAM" id="SSF55298">
    <property type="entry name" value="YjgF-like"/>
    <property type="match status" value="1"/>
</dbReference>
<dbReference type="Gene3D" id="3.30.1330.40">
    <property type="entry name" value="RutC-like"/>
    <property type="match status" value="1"/>
</dbReference>
<evidence type="ECO:0000313" key="1">
    <source>
        <dbReference type="EMBL" id="TAA34333.1"/>
    </source>
</evidence>
<evidence type="ECO:0000313" key="2">
    <source>
        <dbReference type="Proteomes" id="UP000292087"/>
    </source>
</evidence>
<dbReference type="EMBL" id="SHMF01000003">
    <property type="protein sequence ID" value="TAA34333.1"/>
    <property type="molecule type" value="Genomic_DNA"/>
</dbReference>
<dbReference type="Pfam" id="PF01042">
    <property type="entry name" value="Ribonuc_L-PSP"/>
    <property type="match status" value="1"/>
</dbReference>
<accession>A0A4Q8LTJ8</accession>
<dbReference type="InterPro" id="IPR035959">
    <property type="entry name" value="RutC-like_sf"/>
</dbReference>
<organism evidence="1 2">
    <name type="scientific">Pseudoxanthomonas winnipegensis</name>
    <dbReference type="NCBI Taxonomy" id="2480810"/>
    <lineage>
        <taxon>Bacteria</taxon>
        <taxon>Pseudomonadati</taxon>
        <taxon>Pseudomonadota</taxon>
        <taxon>Gammaproteobacteria</taxon>
        <taxon>Lysobacterales</taxon>
        <taxon>Lysobacteraceae</taxon>
        <taxon>Pseudoxanthomonas</taxon>
    </lineage>
</organism>
<dbReference type="CDD" id="cd00448">
    <property type="entry name" value="YjgF_YER057c_UK114_family"/>
    <property type="match status" value="1"/>
</dbReference>
<name>A0A4Q8LTJ8_9GAMM</name>
<protein>
    <submittedName>
        <fullName evidence="1">RidA family protein</fullName>
    </submittedName>
</protein>
<proteinExistence type="predicted"/>
<comment type="caution">
    <text evidence="1">The sequence shown here is derived from an EMBL/GenBank/DDBJ whole genome shotgun (WGS) entry which is preliminary data.</text>
</comment>
<reference evidence="1 2" key="1">
    <citation type="submission" date="2019-02" db="EMBL/GenBank/DDBJ databases">
        <title>WGS of Pseudoxanthomonas species novum from clinical isolates.</title>
        <authorList>
            <person name="Bernier A.-M."/>
            <person name="Bernard K."/>
            <person name="Vachon A."/>
        </authorList>
    </citation>
    <scope>NUCLEOTIDE SEQUENCE [LARGE SCALE GENOMIC DNA]</scope>
    <source>
        <strain evidence="1 2">NML140781</strain>
    </source>
</reference>